<evidence type="ECO:0000256" key="1">
    <source>
        <dbReference type="ARBA" id="ARBA00004448"/>
    </source>
</evidence>
<proteinExistence type="predicted"/>
<organism evidence="7 8">
    <name type="scientific">Chaetoceros tenuissimus</name>
    <dbReference type="NCBI Taxonomy" id="426638"/>
    <lineage>
        <taxon>Eukaryota</taxon>
        <taxon>Sar</taxon>
        <taxon>Stramenopiles</taxon>
        <taxon>Ochrophyta</taxon>
        <taxon>Bacillariophyta</taxon>
        <taxon>Coscinodiscophyceae</taxon>
        <taxon>Chaetocerotophycidae</taxon>
        <taxon>Chaetocerotales</taxon>
        <taxon>Chaetocerotaceae</taxon>
        <taxon>Chaetoceros</taxon>
    </lineage>
</organism>
<keyword evidence="5" id="KW-0496">Mitochondrion</keyword>
<evidence type="ECO:0000256" key="3">
    <source>
        <dbReference type="ARBA" id="ARBA00022792"/>
    </source>
</evidence>
<evidence type="ECO:0000256" key="2">
    <source>
        <dbReference type="ARBA" id="ARBA00022692"/>
    </source>
</evidence>
<evidence type="ECO:0000256" key="6">
    <source>
        <dbReference type="ARBA" id="ARBA00023136"/>
    </source>
</evidence>
<dbReference type="GO" id="GO:0045271">
    <property type="term" value="C:respiratory chain complex I"/>
    <property type="evidence" value="ECO:0007669"/>
    <property type="project" value="InterPro"/>
</dbReference>
<evidence type="ECO:0000313" key="7">
    <source>
        <dbReference type="EMBL" id="GFH45370.1"/>
    </source>
</evidence>
<comment type="subcellular location">
    <subcellularLocation>
        <location evidence="1">Mitochondrion inner membrane</location>
        <topology evidence="1">Multi-pass membrane protein</topology>
    </subcellularLocation>
</comment>
<dbReference type="Pfam" id="PF02466">
    <property type="entry name" value="Tim17"/>
    <property type="match status" value="1"/>
</dbReference>
<evidence type="ECO:0000313" key="8">
    <source>
        <dbReference type="Proteomes" id="UP001054902"/>
    </source>
</evidence>
<gene>
    <name evidence="7" type="ORF">CTEN210_01844</name>
</gene>
<dbReference type="InterPro" id="IPR039205">
    <property type="entry name" value="NDUFA11"/>
</dbReference>
<dbReference type="PANTHER" id="PTHR21382:SF1">
    <property type="entry name" value="NADH DEHYDROGENASE [UBIQUINONE] 1 ALPHA SUBCOMPLEX SUBUNIT 11"/>
    <property type="match status" value="1"/>
</dbReference>
<dbReference type="GO" id="GO:0006120">
    <property type="term" value="P:mitochondrial electron transport, NADH to ubiquinone"/>
    <property type="evidence" value="ECO:0007669"/>
    <property type="project" value="InterPro"/>
</dbReference>
<dbReference type="PANTHER" id="PTHR21382">
    <property type="entry name" value="NADH-UBIQUINONE OXIDOREDUCTASE SUBUNIT"/>
    <property type="match status" value="1"/>
</dbReference>
<keyword evidence="4" id="KW-1133">Transmembrane helix</keyword>
<keyword evidence="8" id="KW-1185">Reference proteome</keyword>
<comment type="caution">
    <text evidence="7">The sequence shown here is derived from an EMBL/GenBank/DDBJ whole genome shotgun (WGS) entry which is preliminary data.</text>
</comment>
<keyword evidence="2" id="KW-0812">Transmembrane</keyword>
<evidence type="ECO:0000256" key="5">
    <source>
        <dbReference type="ARBA" id="ARBA00023128"/>
    </source>
</evidence>
<evidence type="ECO:0008006" key="9">
    <source>
        <dbReference type="Google" id="ProtNLM"/>
    </source>
</evidence>
<dbReference type="AlphaFoldDB" id="A0AAD3CHQ7"/>
<name>A0AAD3CHQ7_9STRA</name>
<keyword evidence="6" id="KW-0472">Membrane</keyword>
<sequence length="190" mass="19774">MTGSKTNFWGEPMDRPAKVEGSCISRTVNAGCVGAGAGTFFAACQLAWYPDAIQSAGRFAAKTATSDSKAIMRAIARPSFWMASAATAFAAAECTAEAARGKSDSFNAAIGGMAGGFVMGAMSKKPGIAVSSSLAMGLFMFAMDMTGPSAVFGDNQAEVTNRMYAHMPKTHEESSALASLKEKYPSFKDL</sequence>
<accession>A0AAD3CHQ7</accession>
<dbReference type="EMBL" id="BLLK01000020">
    <property type="protein sequence ID" value="GFH45370.1"/>
    <property type="molecule type" value="Genomic_DNA"/>
</dbReference>
<dbReference type="Proteomes" id="UP001054902">
    <property type="component" value="Unassembled WGS sequence"/>
</dbReference>
<keyword evidence="3" id="KW-0999">Mitochondrion inner membrane</keyword>
<dbReference type="GO" id="GO:0005743">
    <property type="term" value="C:mitochondrial inner membrane"/>
    <property type="evidence" value="ECO:0007669"/>
    <property type="project" value="UniProtKB-SubCell"/>
</dbReference>
<reference evidence="7 8" key="1">
    <citation type="journal article" date="2021" name="Sci. Rep.">
        <title>The genome of the diatom Chaetoceros tenuissimus carries an ancient integrated fragment of an extant virus.</title>
        <authorList>
            <person name="Hongo Y."/>
            <person name="Kimura K."/>
            <person name="Takaki Y."/>
            <person name="Yoshida Y."/>
            <person name="Baba S."/>
            <person name="Kobayashi G."/>
            <person name="Nagasaki K."/>
            <person name="Hano T."/>
            <person name="Tomaru Y."/>
        </authorList>
    </citation>
    <scope>NUCLEOTIDE SEQUENCE [LARGE SCALE GENOMIC DNA]</scope>
    <source>
        <strain evidence="7 8">NIES-3715</strain>
    </source>
</reference>
<protein>
    <recommendedName>
        <fullName evidence="9">NADH dehydrogenase [ubiquinone] 1 alpha subcomplex subunit 11</fullName>
    </recommendedName>
</protein>
<evidence type="ECO:0000256" key="4">
    <source>
        <dbReference type="ARBA" id="ARBA00022989"/>
    </source>
</evidence>